<dbReference type="Proteomes" id="UP001458415">
    <property type="component" value="Unassembled WGS sequence"/>
</dbReference>
<dbReference type="SUPFAM" id="SSF53474">
    <property type="entry name" value="alpha/beta-Hydrolases"/>
    <property type="match status" value="1"/>
</dbReference>
<name>A0ABV1VZC1_9ACTN</name>
<dbReference type="RefSeq" id="WP_341868676.1">
    <property type="nucleotide sequence ID" value="NZ_MUBM01000071.1"/>
</dbReference>
<dbReference type="InterPro" id="IPR000073">
    <property type="entry name" value="AB_hydrolase_1"/>
</dbReference>
<dbReference type="PRINTS" id="PR00111">
    <property type="entry name" value="ABHYDROLASE"/>
</dbReference>
<sequence>MHVRQEGPRDAPALALVHGLAGSTHWWDAIVPELAGAFRVIRIDLLGHGRSAKPEGPGYRLPEHGRRVGSALDQLGVEQIVGIGHSTGGLVVTALAEERPGLVTALALIDTGPRLDAFISNGFAGRLVLAPGIGALLWRVRTDGLIRKALSTAFSRPGYEVPQQIVDDVRAMTLHGSVATAQGAEDYMRQRPVPARLAALGKPLLVIFGAEDHRWRPSSATDYTAVPGARVETLPGLGHSPMLEDPQQTMALLLPFLEAHAPA</sequence>
<dbReference type="Pfam" id="PF00561">
    <property type="entry name" value="Abhydrolase_1"/>
    <property type="match status" value="1"/>
</dbReference>
<evidence type="ECO:0000313" key="3">
    <source>
        <dbReference type="Proteomes" id="UP001458415"/>
    </source>
</evidence>
<dbReference type="PANTHER" id="PTHR46438:SF11">
    <property type="entry name" value="LIPASE-RELATED"/>
    <property type="match status" value="1"/>
</dbReference>
<keyword evidence="3" id="KW-1185">Reference proteome</keyword>
<dbReference type="Gene3D" id="3.40.50.1820">
    <property type="entry name" value="alpha/beta hydrolase"/>
    <property type="match status" value="1"/>
</dbReference>
<comment type="caution">
    <text evidence="2">The sequence shown here is derived from an EMBL/GenBank/DDBJ whole genome shotgun (WGS) entry which is preliminary data.</text>
</comment>
<dbReference type="EMBL" id="JBEPCU010000109">
    <property type="protein sequence ID" value="MER6977290.1"/>
    <property type="molecule type" value="Genomic_DNA"/>
</dbReference>
<reference evidence="2 3" key="1">
    <citation type="submission" date="2024-06" db="EMBL/GenBank/DDBJ databases">
        <title>The Natural Products Discovery Center: Release of the First 8490 Sequenced Strains for Exploring Actinobacteria Biosynthetic Diversity.</title>
        <authorList>
            <person name="Kalkreuter E."/>
            <person name="Kautsar S.A."/>
            <person name="Yang D."/>
            <person name="Bader C.D."/>
            <person name="Teijaro C.N."/>
            <person name="Fluegel L."/>
            <person name="Davis C.M."/>
            <person name="Simpson J.R."/>
            <person name="Lauterbach L."/>
            <person name="Steele A.D."/>
            <person name="Gui C."/>
            <person name="Meng S."/>
            <person name="Li G."/>
            <person name="Viehrig K."/>
            <person name="Ye F."/>
            <person name="Su P."/>
            <person name="Kiefer A.F."/>
            <person name="Nichols A."/>
            <person name="Cepeda A.J."/>
            <person name="Yan W."/>
            <person name="Fan B."/>
            <person name="Jiang Y."/>
            <person name="Adhikari A."/>
            <person name="Zheng C.-J."/>
            <person name="Schuster L."/>
            <person name="Cowan T.M."/>
            <person name="Smanski M.J."/>
            <person name="Chevrette M.G."/>
            <person name="De Carvalho L.P.S."/>
            <person name="Shen B."/>
        </authorList>
    </citation>
    <scope>NUCLEOTIDE SEQUENCE [LARGE SCALE GENOMIC DNA]</scope>
    <source>
        <strain evidence="2 3">NPDC000634</strain>
    </source>
</reference>
<dbReference type="PANTHER" id="PTHR46438">
    <property type="entry name" value="ALPHA/BETA-HYDROLASES SUPERFAMILY PROTEIN"/>
    <property type="match status" value="1"/>
</dbReference>
<accession>A0ABV1VZC1</accession>
<organism evidence="2 3">
    <name type="scientific">Streptomyces carpinensis</name>
    <dbReference type="NCBI Taxonomy" id="66369"/>
    <lineage>
        <taxon>Bacteria</taxon>
        <taxon>Bacillati</taxon>
        <taxon>Actinomycetota</taxon>
        <taxon>Actinomycetes</taxon>
        <taxon>Kitasatosporales</taxon>
        <taxon>Streptomycetaceae</taxon>
        <taxon>Streptomyces</taxon>
    </lineage>
</organism>
<evidence type="ECO:0000313" key="2">
    <source>
        <dbReference type="EMBL" id="MER6977290.1"/>
    </source>
</evidence>
<feature type="domain" description="AB hydrolase-1" evidence="1">
    <location>
        <begin position="12"/>
        <end position="246"/>
    </location>
</feature>
<dbReference type="GO" id="GO:0016787">
    <property type="term" value="F:hydrolase activity"/>
    <property type="evidence" value="ECO:0007669"/>
    <property type="project" value="UniProtKB-KW"/>
</dbReference>
<evidence type="ECO:0000259" key="1">
    <source>
        <dbReference type="Pfam" id="PF00561"/>
    </source>
</evidence>
<proteinExistence type="predicted"/>
<dbReference type="InterPro" id="IPR029058">
    <property type="entry name" value="AB_hydrolase_fold"/>
</dbReference>
<gene>
    <name evidence="2" type="ORF">ABT317_09750</name>
</gene>
<protein>
    <submittedName>
        <fullName evidence="2">Alpha/beta fold hydrolase</fullName>
    </submittedName>
</protein>
<keyword evidence="2" id="KW-0378">Hydrolase</keyword>